<keyword evidence="5" id="KW-0997">Cell inner membrane</keyword>
<dbReference type="SUPFAM" id="SSF158544">
    <property type="entry name" value="GspK insert domain-like"/>
    <property type="match status" value="1"/>
</dbReference>
<name>A0A7G9SU68_9GAMM</name>
<keyword evidence="6" id="KW-0812">Transmembrane</keyword>
<accession>A0A7G9SU68</accession>
<keyword evidence="3" id="KW-0813">Transport</keyword>
<dbReference type="Pfam" id="PF21687">
    <property type="entry name" value="T2SSK_1st"/>
    <property type="match status" value="1"/>
</dbReference>
<dbReference type="AlphaFoldDB" id="A0A7G9SU68"/>
<dbReference type="InterPro" id="IPR005628">
    <property type="entry name" value="GspK"/>
</dbReference>
<evidence type="ECO:0000256" key="2">
    <source>
        <dbReference type="ARBA" id="ARBA00007246"/>
    </source>
</evidence>
<proteinExistence type="inferred from homology"/>
<evidence type="ECO:0000313" key="12">
    <source>
        <dbReference type="Proteomes" id="UP000515804"/>
    </source>
</evidence>
<evidence type="ECO:0000256" key="8">
    <source>
        <dbReference type="ARBA" id="ARBA00022989"/>
    </source>
</evidence>
<dbReference type="PANTHER" id="PTHR38831:SF2">
    <property type="entry name" value="TYPE II SECRETION SYSTEM PROTEIN K"/>
    <property type="match status" value="1"/>
</dbReference>
<dbReference type="Proteomes" id="UP000515804">
    <property type="component" value="Chromosome"/>
</dbReference>
<evidence type="ECO:0000256" key="4">
    <source>
        <dbReference type="ARBA" id="ARBA00022475"/>
    </source>
</evidence>
<dbReference type="InterPro" id="IPR049031">
    <property type="entry name" value="T2SSK_SAM-like_1st"/>
</dbReference>
<protein>
    <submittedName>
        <fullName evidence="11">General secretion pathway protein GspK</fullName>
    </submittedName>
</protein>
<dbReference type="EMBL" id="CP060719">
    <property type="protein sequence ID" value="QNN71393.1"/>
    <property type="molecule type" value="Genomic_DNA"/>
</dbReference>
<dbReference type="GO" id="GO:0009306">
    <property type="term" value="P:protein secretion"/>
    <property type="evidence" value="ECO:0007669"/>
    <property type="project" value="InterPro"/>
</dbReference>
<evidence type="ECO:0000256" key="5">
    <source>
        <dbReference type="ARBA" id="ARBA00022519"/>
    </source>
</evidence>
<dbReference type="Gene3D" id="1.10.40.60">
    <property type="entry name" value="EpsJ-like"/>
    <property type="match status" value="1"/>
</dbReference>
<comment type="subcellular location">
    <subcellularLocation>
        <location evidence="1">Cell inner membrane</location>
    </subcellularLocation>
</comment>
<gene>
    <name evidence="11" type="ORF">H9L16_07580</name>
</gene>
<evidence type="ECO:0000256" key="7">
    <source>
        <dbReference type="ARBA" id="ARBA00022927"/>
    </source>
</evidence>
<keyword evidence="4" id="KW-1003">Cell membrane</keyword>
<evidence type="ECO:0000256" key="9">
    <source>
        <dbReference type="ARBA" id="ARBA00023136"/>
    </source>
</evidence>
<dbReference type="InterPro" id="IPR038072">
    <property type="entry name" value="GspK_central_sf"/>
</dbReference>
<keyword evidence="12" id="KW-1185">Reference proteome</keyword>
<dbReference type="InterPro" id="IPR010994">
    <property type="entry name" value="RuvA_2-like"/>
</dbReference>
<comment type="similarity">
    <text evidence="2">Belongs to the GSP K family.</text>
</comment>
<keyword evidence="8" id="KW-1133">Transmembrane helix</keyword>
<evidence type="ECO:0000256" key="6">
    <source>
        <dbReference type="ARBA" id="ARBA00022692"/>
    </source>
</evidence>
<evidence type="ECO:0000313" key="11">
    <source>
        <dbReference type="EMBL" id="QNN71393.1"/>
    </source>
</evidence>
<dbReference type="SUPFAM" id="SSF47781">
    <property type="entry name" value="RuvA domain 2-like"/>
    <property type="match status" value="1"/>
</dbReference>
<evidence type="ECO:0000259" key="10">
    <source>
        <dbReference type="Pfam" id="PF21687"/>
    </source>
</evidence>
<evidence type="ECO:0000256" key="1">
    <source>
        <dbReference type="ARBA" id="ARBA00004533"/>
    </source>
</evidence>
<dbReference type="PANTHER" id="PTHR38831">
    <property type="entry name" value="TYPE II SECRETION SYSTEM PROTEIN K"/>
    <property type="match status" value="1"/>
</dbReference>
<feature type="domain" description="T2SS protein K first SAM-like" evidence="10">
    <location>
        <begin position="21"/>
        <end position="94"/>
    </location>
</feature>
<dbReference type="GO" id="GO:0005886">
    <property type="term" value="C:plasma membrane"/>
    <property type="evidence" value="ECO:0007669"/>
    <property type="project" value="UniProtKB-SubCell"/>
</dbReference>
<keyword evidence="9" id="KW-0472">Membrane</keyword>
<keyword evidence="7" id="KW-0653">Protein transport</keyword>
<dbReference type="KEGG" id="tcn:H9L16_07580"/>
<sequence>MGNARFSLQDDHGLFGVNWSSPARLDRLLANGGRAQEPAETLLNRLLDYQDEDDLYRLNSAEADAYRKAGLARPTNRPLTTPMELTRVMGWKAALDFLSPAEINDAISVDTVSMVNVNTASARVLLTLAGMDQEKVDRVMAFRKLQPFLTDVSFNQFLGRMQARRSP</sequence>
<evidence type="ECO:0000256" key="3">
    <source>
        <dbReference type="ARBA" id="ARBA00022448"/>
    </source>
</evidence>
<organism evidence="11 12">
    <name type="scientific">Thermomonas carbonis</name>
    <dbReference type="NCBI Taxonomy" id="1463158"/>
    <lineage>
        <taxon>Bacteria</taxon>
        <taxon>Pseudomonadati</taxon>
        <taxon>Pseudomonadota</taxon>
        <taxon>Gammaproteobacteria</taxon>
        <taxon>Lysobacterales</taxon>
        <taxon>Lysobacteraceae</taxon>
        <taxon>Thermomonas</taxon>
    </lineage>
</organism>
<reference evidence="11 12" key="1">
    <citation type="submission" date="2020-08" db="EMBL/GenBank/DDBJ databases">
        <title>Genome sequence of Thermomonas carbonis KCTC 42013T.</title>
        <authorList>
            <person name="Hyun D.-W."/>
            <person name="Bae J.-W."/>
        </authorList>
    </citation>
    <scope>NUCLEOTIDE SEQUENCE [LARGE SCALE GENOMIC DNA]</scope>
    <source>
        <strain evidence="11 12">KCTC 42013</strain>
    </source>
</reference>